<name>I7M6I6_TETTS</name>
<dbReference type="InParanoid" id="I7M6I6"/>
<dbReference type="PANTHER" id="PTHR45689">
    <property type="entry name" value="I[[H]] CHANNEL, ISOFORM E"/>
    <property type="match status" value="1"/>
</dbReference>
<feature type="transmembrane region" description="Helical" evidence="3">
    <location>
        <begin position="530"/>
        <end position="549"/>
    </location>
</feature>
<dbReference type="GO" id="GO:0003676">
    <property type="term" value="F:nucleic acid binding"/>
    <property type="evidence" value="ECO:0007669"/>
    <property type="project" value="InterPro"/>
</dbReference>
<feature type="transmembrane region" description="Helical" evidence="3">
    <location>
        <begin position="469"/>
        <end position="502"/>
    </location>
</feature>
<feature type="region of interest" description="Disordered" evidence="2">
    <location>
        <begin position="1379"/>
        <end position="1399"/>
    </location>
</feature>
<dbReference type="InterPro" id="IPR051413">
    <property type="entry name" value="K/Na_HCN_channel"/>
</dbReference>
<protein>
    <submittedName>
        <fullName evidence="5">Cyclic nucleotide-binding domain protein</fullName>
    </submittedName>
</protein>
<dbReference type="Gene3D" id="1.10.287.630">
    <property type="entry name" value="Helix hairpin bin"/>
    <property type="match status" value="1"/>
</dbReference>
<dbReference type="Proteomes" id="UP000009168">
    <property type="component" value="Unassembled WGS sequence"/>
</dbReference>
<evidence type="ECO:0000259" key="4">
    <source>
        <dbReference type="PROSITE" id="PS50158"/>
    </source>
</evidence>
<gene>
    <name evidence="5" type="ORF">TTHERM_00470480</name>
</gene>
<evidence type="ECO:0000256" key="3">
    <source>
        <dbReference type="SAM" id="Phobius"/>
    </source>
</evidence>
<dbReference type="eggNOG" id="KOG0500">
    <property type="taxonomic scope" value="Eukaryota"/>
</dbReference>
<dbReference type="GeneID" id="7843510"/>
<dbReference type="InterPro" id="IPR001878">
    <property type="entry name" value="Znf_CCHC"/>
</dbReference>
<reference evidence="5" key="2">
    <citation type="submission" date="2014-02" db="EMBL/GenBank/DDBJ databases">
        <title>Annotation update of Tetrahymena thermophila SB210.</title>
        <authorList>
            <person name="Bidwell S."/>
            <person name="Michalis H.M."/>
            <person name="Zafar N."/>
            <person name="Joardar V."/>
            <person name="Miao W."/>
            <person name="Russ C."/>
            <person name="Eisen J."/>
            <person name="Wu M."/>
            <person name="Wu D."/>
            <person name="Nierman W."/>
            <person name="Orias E."/>
            <person name="Delcher A."/>
            <person name="Salzberg S."/>
            <person name="Coyne R."/>
        </authorList>
    </citation>
    <scope>NUCLEOTIDE SEQUENCE</scope>
    <source>
        <strain evidence="5">SB210</strain>
    </source>
</reference>
<feature type="compositionally biased region" description="Polar residues" evidence="2">
    <location>
        <begin position="1250"/>
        <end position="1288"/>
    </location>
</feature>
<dbReference type="PROSITE" id="PS50158">
    <property type="entry name" value="ZF_CCHC"/>
    <property type="match status" value="1"/>
</dbReference>
<feature type="region of interest" description="Disordered" evidence="2">
    <location>
        <begin position="1250"/>
        <end position="1317"/>
    </location>
</feature>
<feature type="transmembrane region" description="Helical" evidence="3">
    <location>
        <begin position="561"/>
        <end position="580"/>
    </location>
</feature>
<dbReference type="GO" id="GO:0035725">
    <property type="term" value="P:sodium ion transmembrane transport"/>
    <property type="evidence" value="ECO:0007669"/>
    <property type="project" value="TreeGrafter"/>
</dbReference>
<feature type="transmembrane region" description="Helical" evidence="3">
    <location>
        <begin position="383"/>
        <end position="408"/>
    </location>
</feature>
<keyword evidence="6" id="KW-1185">Reference proteome</keyword>
<dbReference type="GO" id="GO:0003254">
    <property type="term" value="P:regulation of membrane depolarization"/>
    <property type="evidence" value="ECO:0007669"/>
    <property type="project" value="TreeGrafter"/>
</dbReference>
<feature type="region of interest" description="Disordered" evidence="2">
    <location>
        <begin position="932"/>
        <end position="973"/>
    </location>
</feature>
<keyword evidence="3" id="KW-0472">Membrane</keyword>
<feature type="region of interest" description="Disordered" evidence="2">
    <location>
        <begin position="1065"/>
        <end position="1101"/>
    </location>
</feature>
<dbReference type="RefSeq" id="XP_001032938.2">
    <property type="nucleotide sequence ID" value="XM_001032938.2"/>
</dbReference>
<feature type="compositionally biased region" description="Low complexity" evidence="2">
    <location>
        <begin position="1083"/>
        <end position="1101"/>
    </location>
</feature>
<evidence type="ECO:0000313" key="6">
    <source>
        <dbReference type="Proteomes" id="UP000009168"/>
    </source>
</evidence>
<accession>I7M6I6</accession>
<dbReference type="Gene3D" id="2.60.120.10">
    <property type="entry name" value="Jelly Rolls"/>
    <property type="match status" value="1"/>
</dbReference>
<dbReference type="OrthoDB" id="426293at2759"/>
<dbReference type="InterPro" id="IPR018490">
    <property type="entry name" value="cNMP-bd_dom_sf"/>
</dbReference>
<dbReference type="GO" id="GO:0098855">
    <property type="term" value="C:HCN channel complex"/>
    <property type="evidence" value="ECO:0007669"/>
    <property type="project" value="TreeGrafter"/>
</dbReference>
<reference evidence="5" key="1">
    <citation type="submission" date="2008-09" db="EMBL/GenBank/DDBJ databases">
        <authorList>
            <person name="Eisen J.A."/>
            <person name="Wu M."/>
            <person name="Wu D."/>
            <person name="Nierman W.C."/>
            <person name="Orias E."/>
            <person name="Delcher A.L."/>
            <person name="Salzberg S.L."/>
        </authorList>
    </citation>
    <scope>NUCLEOTIDE SEQUENCE</scope>
    <source>
        <strain evidence="5">SB210</strain>
    </source>
</reference>
<dbReference type="PANTHER" id="PTHR45689:SF5">
    <property type="entry name" value="I[[H]] CHANNEL, ISOFORM E"/>
    <property type="match status" value="1"/>
</dbReference>
<proteinExistence type="predicted"/>
<keyword evidence="3" id="KW-1133">Transmembrane helix</keyword>
<feature type="domain" description="CCHC-type" evidence="4">
    <location>
        <begin position="808"/>
        <end position="822"/>
    </location>
</feature>
<feature type="transmembrane region" description="Helical" evidence="3">
    <location>
        <begin position="428"/>
        <end position="457"/>
    </location>
</feature>
<feature type="transmembrane region" description="Helical" evidence="3">
    <location>
        <begin position="349"/>
        <end position="371"/>
    </location>
</feature>
<feature type="compositionally biased region" description="Low complexity" evidence="2">
    <location>
        <begin position="1289"/>
        <end position="1304"/>
    </location>
</feature>
<keyword evidence="1" id="KW-0862">Zinc</keyword>
<keyword evidence="1" id="KW-0863">Zinc-finger</keyword>
<dbReference type="InterPro" id="IPR000595">
    <property type="entry name" value="cNMP-bd_dom"/>
</dbReference>
<dbReference type="KEGG" id="tet:TTHERM_00470480"/>
<feature type="compositionally biased region" description="Polar residues" evidence="2">
    <location>
        <begin position="1305"/>
        <end position="1317"/>
    </location>
</feature>
<dbReference type="EMBL" id="GG662622">
    <property type="protein sequence ID" value="EAR85275.2"/>
    <property type="molecule type" value="Genomic_DNA"/>
</dbReference>
<keyword evidence="1" id="KW-0479">Metal-binding</keyword>
<organism evidence="5 6">
    <name type="scientific">Tetrahymena thermophila (strain SB210)</name>
    <dbReference type="NCBI Taxonomy" id="312017"/>
    <lineage>
        <taxon>Eukaryota</taxon>
        <taxon>Sar</taxon>
        <taxon>Alveolata</taxon>
        <taxon>Ciliophora</taxon>
        <taxon>Intramacronucleata</taxon>
        <taxon>Oligohymenophorea</taxon>
        <taxon>Hymenostomatida</taxon>
        <taxon>Tetrahymenina</taxon>
        <taxon>Tetrahymenidae</taxon>
        <taxon>Tetrahymena</taxon>
    </lineage>
</organism>
<sequence length="1479" mass="172154">MDINSPQLQKAISISQQNKNNVKDLVNSPQGVSPSQQYNFTAQNLNIFVQHYDEQPFQAQEIQLIQKNKDYSESINADIVKFKSDQLSLIQENISENTPQTFSSNSQNSPSKIASKFSSISVDIQDFNDPRLGAIKRGKLFTLTDLESFGGRNKKDLEEIVPLTEEVENKSGQINISRQLAKVNSNTYIKENTQQKRKTIQSKTHRSHVVTIRTPDMIWKQKFFFIMSYVSRMVMKMKQVKIFRHPELLFETQLNAINDKGAKDISDDNWGQKDNKFIESLQLNGFQKYADVNKRNKYKYILKRYKLFRKSFRQKMRPLIQCISSCTNSFKKHTSALFKRIQTFDSTSFFILVWSNFIFLLTICISIYLPYEYCFNISRQYPTFITLNIIMPVIFFLNIVVISNTTYFEKGNVINDHAQIFSRYLKNYFFLDIISTISFFMPPSNFLMFLFFFRWFVYKNFLSKQTERLLLYSSVLTYINIIKLLAQILFICHLGACFWYKIGYNQLNDSQNGWLYQAQKLNELQSQQNIDLYLLSTLTIISNLTFFQQRYSQTFLSRQEAIYLVAMSILGISLFAYLLYEVRKILKVLDKRREEYLKQLKSLSNYMSTHEVDPYLRERSRKYLEFMYSEEQEQQWSTQESLNSLSNYLKQEIIKDVFMKAVKKIQLFRKFFSWNPKFLEKLALRSKEISFGPDELIMRQGNVEIPSLYIVTHGEIQLFVEMGSFAHKQQKIFKKVQANQCFGMYEFFSSNYEVQLSAKSLGVSRMLCITLNDMLELLREFPKEREAFCYLKDLITFKQDLSQIGLSCYSCNQVNHYVLDCPYLFYGTQPQKVIKEINKQIKHTILNFKRSAKRKKVKSILQSYLISHKAQQFQEKFLNMLESLEQEQYSSDTSIQFLGETSQYSSYNDVETHTLNQSRFDRKSILRVHSGSSKFTARHKHKDSESQKSHLGSRLDQSKEEKEGTYNRGRPSSVSISKFGRLVKISDVSVGQHGEEPSELKSALSWNTKDRRVSLSNNYELNTVGRINSAEFFNNEDSKRIFSMLRRSESDQHLSYENILDKYEQEEEENQSLRRNEKRHSTNKTNKTNKTNRTNKTSKTTITKTLQQLDMDGSLNSLHQSNKSNSISSNGQIELDKNVNQIKFSNMDINNNISPIHNPRKESQNSNSMYNNNSSNIINQLYQLPSSSMNNNIPPTSSLNALNNAINLGNQQNSIPVNSINSAVINSNIVSNIPSSQNPQQSSILNEKIQNSSQNNQPVAVGPSGQNTANNSVNHSNSLNQNNTVPKDTNNTNTQKQNSNLNQQRSLSITQQTPSQKFTQQFSIYPTENRFSQRSHQPIESIQSYSVSIGTVKSFELYFPQNNVENIIEKYNKLQRKKVSRRVRKKRTTQRRETKKRSHLTTYVSNRLIEEVENRNIHHSSGYDIEKMNSSIGTVNIQSNPAIPYKPPSKKDIFNLNTFNLNDNIQYINKPNPQVISLK</sequence>
<dbReference type="GO" id="GO:0008270">
    <property type="term" value="F:zinc ion binding"/>
    <property type="evidence" value="ECO:0007669"/>
    <property type="project" value="UniProtKB-KW"/>
</dbReference>
<evidence type="ECO:0000256" key="2">
    <source>
        <dbReference type="SAM" id="MobiDB-lite"/>
    </source>
</evidence>
<evidence type="ECO:0000313" key="5">
    <source>
        <dbReference type="EMBL" id="EAR85275.2"/>
    </source>
</evidence>
<dbReference type="SUPFAM" id="SSF51206">
    <property type="entry name" value="cAMP-binding domain-like"/>
    <property type="match status" value="1"/>
</dbReference>
<dbReference type="GO" id="GO:0005249">
    <property type="term" value="F:voltage-gated potassium channel activity"/>
    <property type="evidence" value="ECO:0007669"/>
    <property type="project" value="TreeGrafter"/>
</dbReference>
<dbReference type="CDD" id="cd00038">
    <property type="entry name" value="CAP_ED"/>
    <property type="match status" value="1"/>
</dbReference>
<feature type="compositionally biased region" description="Basic and acidic residues" evidence="2">
    <location>
        <begin position="956"/>
        <end position="965"/>
    </location>
</feature>
<evidence type="ECO:0000256" key="1">
    <source>
        <dbReference type="PROSITE-ProRule" id="PRU00047"/>
    </source>
</evidence>
<keyword evidence="3" id="KW-0812">Transmembrane</keyword>
<dbReference type="InterPro" id="IPR014710">
    <property type="entry name" value="RmlC-like_jellyroll"/>
</dbReference>